<keyword evidence="3" id="KW-1185">Reference proteome</keyword>
<feature type="domain" description="Flagellar protein FlgJ N-terminal" evidence="1">
    <location>
        <begin position="41"/>
        <end position="82"/>
    </location>
</feature>
<dbReference type="Proteomes" id="UP000474758">
    <property type="component" value="Unassembled WGS sequence"/>
</dbReference>
<gene>
    <name evidence="2" type="ORF">G5V65_09880</name>
</gene>
<sequence>MDPATLPHAPLPPAQAPSIRARAAELETAFLAEMLRHAGMSPQKGAFSGGIGEEQFASFLREGQAAAMVRAGGIGLAERLIRSWAEEGK</sequence>
<evidence type="ECO:0000313" key="3">
    <source>
        <dbReference type="Proteomes" id="UP000474758"/>
    </source>
</evidence>
<dbReference type="InterPro" id="IPR019301">
    <property type="entry name" value="Flagellar_prot_FlgJ_N"/>
</dbReference>
<dbReference type="EMBL" id="JAALFE010000008">
    <property type="protein sequence ID" value="NGQ91206.1"/>
    <property type="molecule type" value="Genomic_DNA"/>
</dbReference>
<accession>A0A6M1TWM5</accession>
<name>A0A6M1TWM5_9RHOB</name>
<comment type="caution">
    <text evidence="2">The sequence shown here is derived from an EMBL/GenBank/DDBJ whole genome shotgun (WGS) entry which is preliminary data.</text>
</comment>
<evidence type="ECO:0000259" key="1">
    <source>
        <dbReference type="Pfam" id="PF10135"/>
    </source>
</evidence>
<evidence type="ECO:0000313" key="2">
    <source>
        <dbReference type="EMBL" id="NGQ91206.1"/>
    </source>
</evidence>
<dbReference type="AlphaFoldDB" id="A0A6M1TWM5"/>
<organism evidence="2 3">
    <name type="scientific">Paragemmobacter kunshanensis</name>
    <dbReference type="NCBI Taxonomy" id="2583234"/>
    <lineage>
        <taxon>Bacteria</taxon>
        <taxon>Pseudomonadati</taxon>
        <taxon>Pseudomonadota</taxon>
        <taxon>Alphaproteobacteria</taxon>
        <taxon>Rhodobacterales</taxon>
        <taxon>Paracoccaceae</taxon>
        <taxon>Paragemmobacter</taxon>
    </lineage>
</organism>
<proteinExistence type="predicted"/>
<dbReference type="RefSeq" id="WP_165049499.1">
    <property type="nucleotide sequence ID" value="NZ_JAALFE010000008.1"/>
</dbReference>
<reference evidence="2 3" key="1">
    <citation type="submission" date="2020-02" db="EMBL/GenBank/DDBJ databases">
        <title>Rhodobacter translucens sp. nov., a novel bacterium isolated from activated sludge.</title>
        <authorList>
            <person name="Liu J."/>
        </authorList>
    </citation>
    <scope>NUCLEOTIDE SEQUENCE [LARGE SCALE GENOMIC DNA]</scope>
    <source>
        <strain evidence="2 3">HX-7-19</strain>
    </source>
</reference>
<protein>
    <submittedName>
        <fullName evidence="2">Chemotaxis protein chel</fullName>
    </submittedName>
</protein>
<dbReference type="Pfam" id="PF10135">
    <property type="entry name" value="Rod-binding"/>
    <property type="match status" value="1"/>
</dbReference>